<protein>
    <submittedName>
        <fullName evidence="1">Uncharacterized protein</fullName>
    </submittedName>
</protein>
<evidence type="ECO:0000313" key="2">
    <source>
        <dbReference type="Proteomes" id="UP001062846"/>
    </source>
</evidence>
<proteinExistence type="predicted"/>
<accession>A0ACC0Q3R3</accession>
<dbReference type="EMBL" id="CM046388">
    <property type="protein sequence ID" value="KAI8572056.1"/>
    <property type="molecule type" value="Genomic_DNA"/>
</dbReference>
<organism evidence="1 2">
    <name type="scientific">Rhododendron molle</name>
    <name type="common">Chinese azalea</name>
    <name type="synonym">Azalea mollis</name>
    <dbReference type="NCBI Taxonomy" id="49168"/>
    <lineage>
        <taxon>Eukaryota</taxon>
        <taxon>Viridiplantae</taxon>
        <taxon>Streptophyta</taxon>
        <taxon>Embryophyta</taxon>
        <taxon>Tracheophyta</taxon>
        <taxon>Spermatophyta</taxon>
        <taxon>Magnoliopsida</taxon>
        <taxon>eudicotyledons</taxon>
        <taxon>Gunneridae</taxon>
        <taxon>Pentapetalae</taxon>
        <taxon>asterids</taxon>
        <taxon>Ericales</taxon>
        <taxon>Ericaceae</taxon>
        <taxon>Ericoideae</taxon>
        <taxon>Rhodoreae</taxon>
        <taxon>Rhododendron</taxon>
    </lineage>
</organism>
<comment type="caution">
    <text evidence="1">The sequence shown here is derived from an EMBL/GenBank/DDBJ whole genome shotgun (WGS) entry which is preliminary data.</text>
</comment>
<gene>
    <name evidence="1" type="ORF">RHMOL_Rhmol01G0168800</name>
</gene>
<keyword evidence="2" id="KW-1185">Reference proteome</keyword>
<reference evidence="1" key="1">
    <citation type="submission" date="2022-02" db="EMBL/GenBank/DDBJ databases">
        <title>Plant Genome Project.</title>
        <authorList>
            <person name="Zhang R.-G."/>
        </authorList>
    </citation>
    <scope>NUCLEOTIDE SEQUENCE</scope>
    <source>
        <strain evidence="1">AT1</strain>
    </source>
</reference>
<sequence length="149" mass="16571">MLLRAPKGSVPTPETYYRGHLRALYRPRRHTTEGSVPTPETYYRGHSWAPYQPQRHTTEGSVLTLETQHQGLPSKPPTSGEVHYHRCCAAGLIRVLAQADSTSFFLPGACSCQRRLAREDSPLLRFKIQSVPPSLASGGFLSARVWPAC</sequence>
<name>A0ACC0Q3R3_RHOML</name>
<dbReference type="Proteomes" id="UP001062846">
    <property type="component" value="Chromosome 1"/>
</dbReference>
<evidence type="ECO:0000313" key="1">
    <source>
        <dbReference type="EMBL" id="KAI8572056.1"/>
    </source>
</evidence>